<name>A0ACC2KH01_PERAE</name>
<evidence type="ECO:0000313" key="2">
    <source>
        <dbReference type="Proteomes" id="UP001234297"/>
    </source>
</evidence>
<accession>A0ACC2KH01</accession>
<keyword evidence="2" id="KW-1185">Reference proteome</keyword>
<proteinExistence type="predicted"/>
<dbReference type="Proteomes" id="UP001234297">
    <property type="component" value="Chromosome 9"/>
</dbReference>
<organism evidence="1 2">
    <name type="scientific">Persea americana</name>
    <name type="common">Avocado</name>
    <dbReference type="NCBI Taxonomy" id="3435"/>
    <lineage>
        <taxon>Eukaryota</taxon>
        <taxon>Viridiplantae</taxon>
        <taxon>Streptophyta</taxon>
        <taxon>Embryophyta</taxon>
        <taxon>Tracheophyta</taxon>
        <taxon>Spermatophyta</taxon>
        <taxon>Magnoliopsida</taxon>
        <taxon>Magnoliidae</taxon>
        <taxon>Laurales</taxon>
        <taxon>Lauraceae</taxon>
        <taxon>Persea</taxon>
    </lineage>
</organism>
<dbReference type="EMBL" id="CM056817">
    <property type="protein sequence ID" value="KAJ8620415.1"/>
    <property type="molecule type" value="Genomic_DNA"/>
</dbReference>
<reference evidence="1 2" key="1">
    <citation type="journal article" date="2022" name="Hortic Res">
        <title>A haplotype resolved chromosomal level avocado genome allows analysis of novel avocado genes.</title>
        <authorList>
            <person name="Nath O."/>
            <person name="Fletcher S.J."/>
            <person name="Hayward A."/>
            <person name="Shaw L.M."/>
            <person name="Masouleh A.K."/>
            <person name="Furtado A."/>
            <person name="Henry R.J."/>
            <person name="Mitter N."/>
        </authorList>
    </citation>
    <scope>NUCLEOTIDE SEQUENCE [LARGE SCALE GENOMIC DNA]</scope>
    <source>
        <strain evidence="2">cv. Hass</strain>
    </source>
</reference>
<sequence length="623" mass="70346">MASQVLLQPSLPSHKTHRHTPTFRALESCSSMAELKQFHSQIIRLGLSTDNDAIGRVLKFCALSPFGNLDYALQLFEKIPHPDAFIYNTIIRAHLQTQSTRTCINFYSQMLHRSVTPNKFTFPSVVRACCFEDAVEEGKQLHAHVLKLGYGADGFSLNNLIHMYVNCQRLDDARRVFEKMPARDVVSWTTLISGYSRWGLVDEAYEVFERMPERNSVSWNAMIAAYVQSNRFQEAFKLFDRMRVEKVELDKFVAASMLSASTGLGALEQGEWIHEYIERSGIELDTKLATTVIDMYCKCGCLEKAFEVFNGLPHKGISSWNCMIGGLAMHGRGLAAIDLFKKMEREKVTPDDITLVNILNACAHAGLVDEGRHYFDHMTKSYGIEPKMEHFGCMVDMLGRAGLLKEARKLIDEMPMSPDAGVLGALLGACKIHGDIDMGEKIGKDVIELEPQNSGRYIILANLYASVGRWDDVANVRKLMNDRGVNKAPGCSMIEMDGVVSEFIAGGRSHPQAKEIYSKVDEMLQCIRSVGYVPDKDGVLHDIDEEEKENPLYYHSEKLAIAFGLLKTSPGETIRISKNLRVCRDCHQASKLISNVFNREIIVRDRNRFHHFREGVCSCMDYW</sequence>
<protein>
    <submittedName>
        <fullName evidence="1">Uncharacterized protein</fullName>
    </submittedName>
</protein>
<gene>
    <name evidence="1" type="ORF">MRB53_028944</name>
</gene>
<comment type="caution">
    <text evidence="1">The sequence shown here is derived from an EMBL/GenBank/DDBJ whole genome shotgun (WGS) entry which is preliminary data.</text>
</comment>
<evidence type="ECO:0000313" key="1">
    <source>
        <dbReference type="EMBL" id="KAJ8620415.1"/>
    </source>
</evidence>